<evidence type="ECO:0000256" key="7">
    <source>
        <dbReference type="SAM" id="Phobius"/>
    </source>
</evidence>
<dbReference type="InterPro" id="IPR036259">
    <property type="entry name" value="MFS_trans_sf"/>
</dbReference>
<evidence type="ECO:0000313" key="10">
    <source>
        <dbReference type="Proteomes" id="UP001499852"/>
    </source>
</evidence>
<dbReference type="Proteomes" id="UP001499852">
    <property type="component" value="Unassembled WGS sequence"/>
</dbReference>
<feature type="domain" description="Major facilitator superfamily (MFS) profile" evidence="8">
    <location>
        <begin position="241"/>
        <end position="439"/>
    </location>
</feature>
<keyword evidence="3" id="KW-1003">Cell membrane</keyword>
<comment type="caution">
    <text evidence="9">The sequence shown here is derived from an EMBL/GenBank/DDBJ whole genome shotgun (WGS) entry which is preliminary data.</text>
</comment>
<feature type="transmembrane region" description="Helical" evidence="7">
    <location>
        <begin position="368"/>
        <end position="387"/>
    </location>
</feature>
<keyword evidence="6 7" id="KW-0472">Membrane</keyword>
<dbReference type="EMBL" id="BAABIA010000004">
    <property type="protein sequence ID" value="GAA5139816.1"/>
    <property type="molecule type" value="Genomic_DNA"/>
</dbReference>
<evidence type="ECO:0000313" key="9">
    <source>
        <dbReference type="EMBL" id="GAA5139816.1"/>
    </source>
</evidence>
<comment type="subcellular location">
    <subcellularLocation>
        <location evidence="1">Cell membrane</location>
        <topology evidence="1">Multi-pass membrane protein</topology>
    </subcellularLocation>
</comment>
<evidence type="ECO:0000256" key="1">
    <source>
        <dbReference type="ARBA" id="ARBA00004651"/>
    </source>
</evidence>
<dbReference type="SUPFAM" id="SSF103473">
    <property type="entry name" value="MFS general substrate transporter"/>
    <property type="match status" value="1"/>
</dbReference>
<feature type="transmembrane region" description="Helical" evidence="7">
    <location>
        <begin position="407"/>
        <end position="426"/>
    </location>
</feature>
<feature type="transmembrane region" description="Helical" evidence="7">
    <location>
        <begin position="70"/>
        <end position="89"/>
    </location>
</feature>
<feature type="transmembrane region" description="Helical" evidence="7">
    <location>
        <begin position="333"/>
        <end position="356"/>
    </location>
</feature>
<proteinExistence type="predicted"/>
<dbReference type="InterPro" id="IPR004740">
    <property type="entry name" value="Nuc_H_symport"/>
</dbReference>
<dbReference type="PROSITE" id="PS50850">
    <property type="entry name" value="MFS"/>
    <property type="match status" value="1"/>
</dbReference>
<dbReference type="InterPro" id="IPR020846">
    <property type="entry name" value="MFS_dom"/>
</dbReference>
<keyword evidence="4 7" id="KW-0812">Transmembrane</keyword>
<reference evidence="10" key="1">
    <citation type="journal article" date="2019" name="Int. J. Syst. Evol. Microbiol.">
        <title>The Global Catalogue of Microorganisms (GCM) 10K type strain sequencing project: providing services to taxonomists for standard genome sequencing and annotation.</title>
        <authorList>
            <consortium name="The Broad Institute Genomics Platform"/>
            <consortium name="The Broad Institute Genome Sequencing Center for Infectious Disease"/>
            <person name="Wu L."/>
            <person name="Ma J."/>
        </authorList>
    </citation>
    <scope>NUCLEOTIDE SEQUENCE [LARGE SCALE GENOMIC DNA]</scope>
    <source>
        <strain evidence="10">JCM 18053</strain>
    </source>
</reference>
<dbReference type="CDD" id="cd06177">
    <property type="entry name" value="MFS_NHS"/>
    <property type="match status" value="1"/>
</dbReference>
<dbReference type="PANTHER" id="PTHR23522">
    <property type="entry name" value="BLL5896 PROTEIN"/>
    <property type="match status" value="1"/>
</dbReference>
<evidence type="ECO:0000256" key="3">
    <source>
        <dbReference type="ARBA" id="ARBA00022475"/>
    </source>
</evidence>
<feature type="transmembrane region" description="Helical" evidence="7">
    <location>
        <begin position="125"/>
        <end position="148"/>
    </location>
</feature>
<evidence type="ECO:0000256" key="6">
    <source>
        <dbReference type="ARBA" id="ARBA00023136"/>
    </source>
</evidence>
<name>A0ABP9P365_9BACT</name>
<feature type="transmembrane region" description="Helical" evidence="7">
    <location>
        <begin position="278"/>
        <end position="301"/>
    </location>
</feature>
<dbReference type="Pfam" id="PF03825">
    <property type="entry name" value="Nuc_H_symport"/>
    <property type="match status" value="1"/>
</dbReference>
<gene>
    <name evidence="9" type="ORF">GCM10023213_21180</name>
</gene>
<sequence length="439" mass="48259">MKTKVLCQESRLASVCSAPYSRAFSPDMKSPAAKKLFVMMVLEFFIWGAWLPLIWGYMGKDGLNFTETQITLVGTAFVIASILGIFFSNQFADRNFAAEKFMAFSHLVGGLAILGMYWVKDFPTFFGLMLLHSLLYVPTISVSNSIAFAHLKDAKKEFGLVRMGGTIGWMLAAWPLYFVLEGKAGAEAVAASRNIFLVSGISSLVLAVFSLSLPHTPPKPAKAGESGFAWLHAAKFLKKPFLLVLFIVTFIDATIHNGYFLMAGSFLGSETVGIKAQWIMPVMSIGQIAEILTMAVLGWFLSRMGWKTTMILGVLGHAARFAVFAFMPQNQTMIILVQVLHGVCYAFFFATLYIFIDAAFPKDVRSSAQGLFNLLVLGLGDFAAKLIFIPLQGKLTVDGVVNYRELFLWPTGMSLAAALLLLFAFWPPKELDAPAEVSH</sequence>
<feature type="transmembrane region" description="Helical" evidence="7">
    <location>
        <begin position="241"/>
        <end position="266"/>
    </location>
</feature>
<evidence type="ECO:0000256" key="5">
    <source>
        <dbReference type="ARBA" id="ARBA00022989"/>
    </source>
</evidence>
<keyword evidence="5 7" id="KW-1133">Transmembrane helix</keyword>
<organism evidence="9 10">
    <name type="scientific">Prosthecobacter algae</name>
    <dbReference type="NCBI Taxonomy" id="1144682"/>
    <lineage>
        <taxon>Bacteria</taxon>
        <taxon>Pseudomonadati</taxon>
        <taxon>Verrucomicrobiota</taxon>
        <taxon>Verrucomicrobiia</taxon>
        <taxon>Verrucomicrobiales</taxon>
        <taxon>Verrucomicrobiaceae</taxon>
        <taxon>Prosthecobacter</taxon>
    </lineage>
</organism>
<feature type="transmembrane region" description="Helical" evidence="7">
    <location>
        <begin position="160"/>
        <end position="180"/>
    </location>
</feature>
<feature type="transmembrane region" description="Helical" evidence="7">
    <location>
        <begin position="101"/>
        <end position="119"/>
    </location>
</feature>
<evidence type="ECO:0000259" key="8">
    <source>
        <dbReference type="PROSITE" id="PS50850"/>
    </source>
</evidence>
<accession>A0ABP9P365</accession>
<dbReference type="Gene3D" id="1.20.1250.20">
    <property type="entry name" value="MFS general substrate transporter like domains"/>
    <property type="match status" value="2"/>
</dbReference>
<keyword evidence="2" id="KW-0813">Transport</keyword>
<evidence type="ECO:0000256" key="4">
    <source>
        <dbReference type="ARBA" id="ARBA00022692"/>
    </source>
</evidence>
<dbReference type="PANTHER" id="PTHR23522:SF4">
    <property type="entry name" value="NUCLEOSIDE PERMEASE NUPG-RELATED"/>
    <property type="match status" value="1"/>
</dbReference>
<protein>
    <submittedName>
        <fullName evidence="9">MFS transporter</fullName>
    </submittedName>
</protein>
<evidence type="ECO:0000256" key="2">
    <source>
        <dbReference type="ARBA" id="ARBA00022448"/>
    </source>
</evidence>
<feature type="transmembrane region" description="Helical" evidence="7">
    <location>
        <begin position="195"/>
        <end position="213"/>
    </location>
</feature>
<keyword evidence="10" id="KW-1185">Reference proteome</keyword>
<feature type="transmembrane region" description="Helical" evidence="7">
    <location>
        <begin position="36"/>
        <end position="58"/>
    </location>
</feature>